<accession>A0ABU9K3W2</accession>
<reference evidence="1 2" key="1">
    <citation type="submission" date="2024-04" db="EMBL/GenBank/DDBJ databases">
        <title>Bacillus oryzaecorticis sp. nov., a moderately halophilic bacterium isolated from rice husks.</title>
        <authorList>
            <person name="Zhu H.-S."/>
        </authorList>
    </citation>
    <scope>NUCLEOTIDE SEQUENCE [LARGE SCALE GENOMIC DNA]</scope>
    <source>
        <strain evidence="1 2">ZC255</strain>
    </source>
</reference>
<comment type="caution">
    <text evidence="1">The sequence shown here is derived from an EMBL/GenBank/DDBJ whole genome shotgun (WGS) entry which is preliminary data.</text>
</comment>
<name>A0ABU9K3W2_9BACI</name>
<gene>
    <name evidence="1" type="ORF">AAEO50_00690</name>
</gene>
<keyword evidence="2" id="KW-1185">Reference proteome</keyword>
<protein>
    <recommendedName>
        <fullName evidence="3">Glycosyl transferase family 28 C-terminal domain-containing protein</fullName>
    </recommendedName>
</protein>
<sequence>MLDREDAYVSMKKKIAYYISDYGFGHATRSSGIINGLLNKIDGVEITICNSFAMPFLQQNFNDSRVKFRLIPTDIGYFLKGNFIEPDLERLNLEYDRYMEEWNERVSQEATFLQGEGVELVLSDIVAFPFEAAKKIRIPSVGVSNFTWYTAYEGLIEEEKLSQMKEAYDSMTGFFTLAGACEPDWNTLYTKSFGFLSREINTCEVDRIRKLLNPLGEKKLVYFGLGMKIDHDGLDEFEFWKDPATTFIVSSNTVIDRENVYRIPSDYTDTHHFIAAADLAITKAGWGTVGEAVIGNTPLLIINRQSIKEDRNTIAHLKEKNLCQTIEWEELAQVKSFASMMKEMKYSEIHYQNDLFEIVKELKKLVG</sequence>
<dbReference type="PANTHER" id="PTHR38134">
    <property type="entry name" value="SLR1395 PROTEIN"/>
    <property type="match status" value="1"/>
</dbReference>
<dbReference type="RefSeq" id="WP_341979347.1">
    <property type="nucleotide sequence ID" value="NZ_JBBYAF010000001.1"/>
</dbReference>
<dbReference type="EMBL" id="JBBYAF010000001">
    <property type="protein sequence ID" value="MEL3970786.1"/>
    <property type="molecule type" value="Genomic_DNA"/>
</dbReference>
<dbReference type="PANTHER" id="PTHR38134:SF2">
    <property type="entry name" value="GALACTOKINASE"/>
    <property type="match status" value="1"/>
</dbReference>
<evidence type="ECO:0000313" key="1">
    <source>
        <dbReference type="EMBL" id="MEL3970786.1"/>
    </source>
</evidence>
<evidence type="ECO:0008006" key="3">
    <source>
        <dbReference type="Google" id="ProtNLM"/>
    </source>
</evidence>
<dbReference type="SUPFAM" id="SSF53756">
    <property type="entry name" value="UDP-Glycosyltransferase/glycogen phosphorylase"/>
    <property type="match status" value="1"/>
</dbReference>
<evidence type="ECO:0000313" key="2">
    <source>
        <dbReference type="Proteomes" id="UP001389717"/>
    </source>
</evidence>
<proteinExistence type="predicted"/>
<organism evidence="1 2">
    <name type="scientific">Rossellomorea oryzaecorticis</name>
    <dbReference type="NCBI Taxonomy" id="1396505"/>
    <lineage>
        <taxon>Bacteria</taxon>
        <taxon>Bacillati</taxon>
        <taxon>Bacillota</taxon>
        <taxon>Bacilli</taxon>
        <taxon>Bacillales</taxon>
        <taxon>Bacillaceae</taxon>
        <taxon>Rossellomorea</taxon>
    </lineage>
</organism>
<dbReference type="InterPro" id="IPR053205">
    <property type="entry name" value="GHMP_kinase_L-arabinokinase"/>
</dbReference>
<dbReference type="Gene3D" id="3.40.50.2000">
    <property type="entry name" value="Glycogen Phosphorylase B"/>
    <property type="match status" value="1"/>
</dbReference>
<dbReference type="Proteomes" id="UP001389717">
    <property type="component" value="Unassembled WGS sequence"/>
</dbReference>